<dbReference type="EMBL" id="JAVDTF010000001">
    <property type="protein sequence ID" value="MDR6781710.1"/>
    <property type="molecule type" value="Genomic_DNA"/>
</dbReference>
<gene>
    <name evidence="1" type="ORF">J2X78_000262</name>
</gene>
<protein>
    <submittedName>
        <fullName evidence="1">RNA polymerase sigma-70 factor (ECF subfamily)</fullName>
    </submittedName>
</protein>
<reference evidence="1" key="1">
    <citation type="submission" date="2023-07" db="EMBL/GenBank/DDBJ databases">
        <title>Sorghum-associated microbial communities from plants grown in Nebraska, USA.</title>
        <authorList>
            <person name="Schachtman D."/>
        </authorList>
    </citation>
    <scope>NUCLEOTIDE SEQUENCE</scope>
    <source>
        <strain evidence="1">2697</strain>
    </source>
</reference>
<sequence>MTSCDILSDTELAVLLKQADKNAYTEIYNRYWKKMLLLAWNHCKDKAQAEDIVHEVFIALWNRRTEVLIENIPAFLTTAIKFNIFKHYQKLLHRRQLALQNYDFKESSHDEARLDALFLKEYIDGIVEQLPEKCRLTFKYSREEGLSNAQIAEKMNISEKGVEANLTRALKTIKGSLNDSGLLLLLSIQVWKNLF</sequence>
<evidence type="ECO:0000313" key="1">
    <source>
        <dbReference type="EMBL" id="MDR6781710.1"/>
    </source>
</evidence>
<accession>A0ACC6KRB6</accession>
<dbReference type="Proteomes" id="UP001246858">
    <property type="component" value="Unassembled WGS sequence"/>
</dbReference>
<comment type="caution">
    <text evidence="1">The sequence shown here is derived from an EMBL/GenBank/DDBJ whole genome shotgun (WGS) entry which is preliminary data.</text>
</comment>
<evidence type="ECO:0000313" key="2">
    <source>
        <dbReference type="Proteomes" id="UP001246858"/>
    </source>
</evidence>
<proteinExistence type="predicted"/>
<name>A0ACC6KRB6_9SPHI</name>
<keyword evidence="2" id="KW-1185">Reference proteome</keyword>
<organism evidence="1 2">
    <name type="scientific">Pedobacter africanus</name>
    <dbReference type="NCBI Taxonomy" id="151894"/>
    <lineage>
        <taxon>Bacteria</taxon>
        <taxon>Pseudomonadati</taxon>
        <taxon>Bacteroidota</taxon>
        <taxon>Sphingobacteriia</taxon>
        <taxon>Sphingobacteriales</taxon>
        <taxon>Sphingobacteriaceae</taxon>
        <taxon>Pedobacter</taxon>
    </lineage>
</organism>